<proteinExistence type="predicted"/>
<sequence length="43" mass="5152">MPKFHCCLLNCRARRHSTTTCLLTHQKFPHFSLFSFLMILENK</sequence>
<dbReference type="AlphaFoldDB" id="A0A2P2P9D3"/>
<accession>A0A2P2P9D3</accession>
<dbReference type="EMBL" id="GGEC01070871">
    <property type="protein sequence ID" value="MBX51355.1"/>
    <property type="molecule type" value="Transcribed_RNA"/>
</dbReference>
<reference evidence="1" key="1">
    <citation type="submission" date="2018-02" db="EMBL/GenBank/DDBJ databases">
        <title>Rhizophora mucronata_Transcriptome.</title>
        <authorList>
            <person name="Meera S.P."/>
            <person name="Sreeshan A."/>
            <person name="Augustine A."/>
        </authorList>
    </citation>
    <scope>NUCLEOTIDE SEQUENCE</scope>
    <source>
        <tissue evidence="1">Leaf</tissue>
    </source>
</reference>
<organism evidence="1">
    <name type="scientific">Rhizophora mucronata</name>
    <name type="common">Asiatic mangrove</name>
    <dbReference type="NCBI Taxonomy" id="61149"/>
    <lineage>
        <taxon>Eukaryota</taxon>
        <taxon>Viridiplantae</taxon>
        <taxon>Streptophyta</taxon>
        <taxon>Embryophyta</taxon>
        <taxon>Tracheophyta</taxon>
        <taxon>Spermatophyta</taxon>
        <taxon>Magnoliopsida</taxon>
        <taxon>eudicotyledons</taxon>
        <taxon>Gunneridae</taxon>
        <taxon>Pentapetalae</taxon>
        <taxon>rosids</taxon>
        <taxon>fabids</taxon>
        <taxon>Malpighiales</taxon>
        <taxon>Rhizophoraceae</taxon>
        <taxon>Rhizophora</taxon>
    </lineage>
</organism>
<evidence type="ECO:0000313" key="1">
    <source>
        <dbReference type="EMBL" id="MBX51355.1"/>
    </source>
</evidence>
<name>A0A2P2P9D3_RHIMU</name>
<protein>
    <submittedName>
        <fullName evidence="1">Uncharacterized protein</fullName>
    </submittedName>
</protein>